<name>A0A9P8REC4_9PEZI</name>
<reference evidence="1" key="1">
    <citation type="journal article" date="2021" name="Nat. Commun.">
        <title>Genetic determinants of endophytism in the Arabidopsis root mycobiome.</title>
        <authorList>
            <person name="Mesny F."/>
            <person name="Miyauchi S."/>
            <person name="Thiergart T."/>
            <person name="Pickel B."/>
            <person name="Atanasova L."/>
            <person name="Karlsson M."/>
            <person name="Huettel B."/>
            <person name="Barry K.W."/>
            <person name="Haridas S."/>
            <person name="Chen C."/>
            <person name="Bauer D."/>
            <person name="Andreopoulos W."/>
            <person name="Pangilinan J."/>
            <person name="LaButti K."/>
            <person name="Riley R."/>
            <person name="Lipzen A."/>
            <person name="Clum A."/>
            <person name="Drula E."/>
            <person name="Henrissat B."/>
            <person name="Kohler A."/>
            <person name="Grigoriev I.V."/>
            <person name="Martin F.M."/>
            <person name="Hacquard S."/>
        </authorList>
    </citation>
    <scope>NUCLEOTIDE SEQUENCE</scope>
    <source>
        <strain evidence="1">MPI-SDFR-AT-0073</strain>
    </source>
</reference>
<proteinExistence type="predicted"/>
<evidence type="ECO:0000313" key="2">
    <source>
        <dbReference type="Proteomes" id="UP000758603"/>
    </source>
</evidence>
<gene>
    <name evidence="1" type="ORF">BKA67DRAFT_147457</name>
</gene>
<protein>
    <submittedName>
        <fullName evidence="1">Uncharacterized protein</fullName>
    </submittedName>
</protein>
<organism evidence="1 2">
    <name type="scientific">Truncatella angustata</name>
    <dbReference type="NCBI Taxonomy" id="152316"/>
    <lineage>
        <taxon>Eukaryota</taxon>
        <taxon>Fungi</taxon>
        <taxon>Dikarya</taxon>
        <taxon>Ascomycota</taxon>
        <taxon>Pezizomycotina</taxon>
        <taxon>Sordariomycetes</taxon>
        <taxon>Xylariomycetidae</taxon>
        <taxon>Amphisphaeriales</taxon>
        <taxon>Sporocadaceae</taxon>
        <taxon>Truncatella</taxon>
    </lineage>
</organism>
<dbReference type="GeneID" id="70123991"/>
<evidence type="ECO:0000313" key="1">
    <source>
        <dbReference type="EMBL" id="KAH6638705.1"/>
    </source>
</evidence>
<comment type="caution">
    <text evidence="1">The sequence shown here is derived from an EMBL/GenBank/DDBJ whole genome shotgun (WGS) entry which is preliminary data.</text>
</comment>
<keyword evidence="2" id="KW-1185">Reference proteome</keyword>
<dbReference type="AlphaFoldDB" id="A0A9P8REC4"/>
<dbReference type="EMBL" id="JAGPXC010000015">
    <property type="protein sequence ID" value="KAH6638705.1"/>
    <property type="molecule type" value="Genomic_DNA"/>
</dbReference>
<dbReference type="RefSeq" id="XP_045950977.1">
    <property type="nucleotide sequence ID" value="XM_046095098.1"/>
</dbReference>
<dbReference type="Proteomes" id="UP000758603">
    <property type="component" value="Unassembled WGS sequence"/>
</dbReference>
<sequence length="271" mass="30350">MIYTPSNFIISASTFTGMENRATWLDEGVSVDCLVKFLDLSRDGPFRQIPFLAYLISATRCARIKQASISASGWHQTRISMLLFGASPRTLSNSELCLDVVMPCLVESLPCSSWYELPQGKKKAVVKLFVRTGSEARLLSACLASEGGYEQTHRFVVGDKAGHAFASNTATFPWRKSKIKSYRRLVKYSMKTWLGMKKTIEIPATSKTDFIAAIATTHPLWIPCNVQLPFVSLHLSVYTKLSPCFLRLHSWTEGACWTSMFRSSLPRRGCL</sequence>
<accession>A0A9P8REC4</accession>